<keyword evidence="2" id="KW-1185">Reference proteome</keyword>
<comment type="caution">
    <text evidence="1">The sequence shown here is derived from an EMBL/GenBank/DDBJ whole genome shotgun (WGS) entry which is preliminary data.</text>
</comment>
<gene>
    <name evidence="1" type="ORF">MENTE1834_LOCUS21107</name>
</gene>
<name>A0ACB0Z5V8_MELEN</name>
<dbReference type="EMBL" id="CAVMJV010000026">
    <property type="protein sequence ID" value="CAK5074361.1"/>
    <property type="molecule type" value="Genomic_DNA"/>
</dbReference>
<proteinExistence type="predicted"/>
<accession>A0ACB0Z5V8</accession>
<organism evidence="1 2">
    <name type="scientific">Meloidogyne enterolobii</name>
    <name type="common">Root-knot nematode worm</name>
    <name type="synonym">Meloidogyne mayaguensis</name>
    <dbReference type="NCBI Taxonomy" id="390850"/>
    <lineage>
        <taxon>Eukaryota</taxon>
        <taxon>Metazoa</taxon>
        <taxon>Ecdysozoa</taxon>
        <taxon>Nematoda</taxon>
        <taxon>Chromadorea</taxon>
        <taxon>Rhabditida</taxon>
        <taxon>Tylenchina</taxon>
        <taxon>Tylenchomorpha</taxon>
        <taxon>Tylenchoidea</taxon>
        <taxon>Meloidogynidae</taxon>
        <taxon>Meloidogyninae</taxon>
        <taxon>Meloidogyne</taxon>
    </lineage>
</organism>
<protein>
    <submittedName>
        <fullName evidence="1">Uncharacterized protein</fullName>
    </submittedName>
</protein>
<sequence>MEIEITENYVPILPQDCTKPLCLYQTIKKRKKHGGRDLCGAERKRRRRAKLLGEGTSHENNE</sequence>
<reference evidence="1" key="1">
    <citation type="submission" date="2023-11" db="EMBL/GenBank/DDBJ databases">
        <authorList>
            <person name="Poullet M."/>
        </authorList>
    </citation>
    <scope>NUCLEOTIDE SEQUENCE</scope>
    <source>
        <strain evidence="1">E1834</strain>
    </source>
</reference>
<dbReference type="Proteomes" id="UP001497535">
    <property type="component" value="Unassembled WGS sequence"/>
</dbReference>
<evidence type="ECO:0000313" key="2">
    <source>
        <dbReference type="Proteomes" id="UP001497535"/>
    </source>
</evidence>
<evidence type="ECO:0000313" key="1">
    <source>
        <dbReference type="EMBL" id="CAK5074361.1"/>
    </source>
</evidence>